<dbReference type="Pfam" id="PF16916">
    <property type="entry name" value="ZT_dimer"/>
    <property type="match status" value="1"/>
</dbReference>
<feature type="transmembrane region" description="Helical" evidence="8">
    <location>
        <begin position="112"/>
        <end position="131"/>
    </location>
</feature>
<feature type="domain" description="Cation efflux protein cytoplasmic" evidence="10">
    <location>
        <begin position="218"/>
        <end position="294"/>
    </location>
</feature>
<feature type="region of interest" description="Disordered" evidence="7">
    <location>
        <begin position="301"/>
        <end position="339"/>
    </location>
</feature>
<dbReference type="FunFam" id="1.20.1510.10:FF:000006">
    <property type="entry name" value="Divalent cation efflux transporter"/>
    <property type="match status" value="1"/>
</dbReference>
<dbReference type="InterPro" id="IPR050291">
    <property type="entry name" value="CDF_Transporter"/>
</dbReference>
<reference evidence="11" key="2">
    <citation type="submission" date="2020-09" db="EMBL/GenBank/DDBJ databases">
        <authorList>
            <person name="Sun Q."/>
            <person name="Ohkuma M."/>
        </authorList>
    </citation>
    <scope>NUCLEOTIDE SEQUENCE</scope>
    <source>
        <strain evidence="11">JCM 14719</strain>
    </source>
</reference>
<feature type="compositionally biased region" description="Basic and acidic residues" evidence="7">
    <location>
        <begin position="301"/>
        <end position="314"/>
    </location>
</feature>
<comment type="similarity">
    <text evidence="2">Belongs to the cation diffusion facilitator (CDF) transporter (TC 2.A.4) family.</text>
</comment>
<evidence type="ECO:0000259" key="10">
    <source>
        <dbReference type="Pfam" id="PF16916"/>
    </source>
</evidence>
<dbReference type="Proteomes" id="UP000637720">
    <property type="component" value="Unassembled WGS sequence"/>
</dbReference>
<evidence type="ECO:0000256" key="8">
    <source>
        <dbReference type="SAM" id="Phobius"/>
    </source>
</evidence>
<keyword evidence="3" id="KW-0813">Transport</keyword>
<evidence type="ECO:0000256" key="3">
    <source>
        <dbReference type="ARBA" id="ARBA00022448"/>
    </source>
</evidence>
<dbReference type="EMBL" id="BMOF01000027">
    <property type="protein sequence ID" value="GGK01532.1"/>
    <property type="molecule type" value="Genomic_DNA"/>
</dbReference>
<evidence type="ECO:0000259" key="9">
    <source>
        <dbReference type="Pfam" id="PF01545"/>
    </source>
</evidence>
<dbReference type="RefSeq" id="WP_229725767.1">
    <property type="nucleotide sequence ID" value="NZ_BMOF01000027.1"/>
</dbReference>
<evidence type="ECO:0000256" key="5">
    <source>
        <dbReference type="ARBA" id="ARBA00022989"/>
    </source>
</evidence>
<keyword evidence="12" id="KW-1185">Reference proteome</keyword>
<feature type="transmembrane region" description="Helical" evidence="8">
    <location>
        <begin position="82"/>
        <end position="100"/>
    </location>
</feature>
<sequence length="339" mass="36138">MTTEGRFRLASRMAVLGIGANVLLAVVKGIVGVWAGSRALIADAVNSATDVVGSLAVWIGLRMARQPPDEDHPYGHGKAEPVAAIIVSVLVLVVGIEIARSSVTALFRPMDAPGVAAAIVAAATVVLKEALYRITLRFGRRLNSHALLANALDHRSDALASSAVLLGVGGAIAGERLGLPQLAHLDPVAGLVVALFVLRTAYRMLNEAVHNTIDHVLHAEDAQELVEAVKRVPGVLRVDELLAREHGHYVVVDVKIAVDGRLTVEEGHEIAKAVKARLVEEFAHVRDALVHVNPFPRKCSDFEGERARDDRNTAGDHAANSNVYTTPSISYNESGPIKE</sequence>
<accession>A0A8J3BBC7</accession>
<dbReference type="InterPro" id="IPR002524">
    <property type="entry name" value="Cation_efflux"/>
</dbReference>
<evidence type="ECO:0000256" key="4">
    <source>
        <dbReference type="ARBA" id="ARBA00022692"/>
    </source>
</evidence>
<protein>
    <submittedName>
        <fullName evidence="11">Cation transporter</fullName>
    </submittedName>
</protein>
<evidence type="ECO:0000256" key="7">
    <source>
        <dbReference type="SAM" id="MobiDB-lite"/>
    </source>
</evidence>
<feature type="transmembrane region" description="Helical" evidence="8">
    <location>
        <begin position="40"/>
        <end position="61"/>
    </location>
</feature>
<feature type="domain" description="Cation efflux protein transmembrane" evidence="9">
    <location>
        <begin position="15"/>
        <end position="209"/>
    </location>
</feature>
<dbReference type="PANTHER" id="PTHR43840">
    <property type="entry name" value="MITOCHONDRIAL METAL TRANSPORTER 1-RELATED"/>
    <property type="match status" value="1"/>
</dbReference>
<dbReference type="InterPro" id="IPR027469">
    <property type="entry name" value="Cation_efflux_TMD_sf"/>
</dbReference>
<organism evidence="11 12">
    <name type="scientific">Calditerricola satsumensis</name>
    <dbReference type="NCBI Taxonomy" id="373054"/>
    <lineage>
        <taxon>Bacteria</taxon>
        <taxon>Bacillati</taxon>
        <taxon>Bacillota</taxon>
        <taxon>Bacilli</taxon>
        <taxon>Bacillales</taxon>
        <taxon>Bacillaceae</taxon>
        <taxon>Calditerricola</taxon>
    </lineage>
</organism>
<name>A0A8J3BBC7_9BACI</name>
<dbReference type="Gene3D" id="1.20.1510.10">
    <property type="entry name" value="Cation efflux protein transmembrane domain"/>
    <property type="match status" value="1"/>
</dbReference>
<evidence type="ECO:0000313" key="11">
    <source>
        <dbReference type="EMBL" id="GGK01532.1"/>
    </source>
</evidence>
<dbReference type="PANTHER" id="PTHR43840:SF15">
    <property type="entry name" value="MITOCHONDRIAL METAL TRANSPORTER 1-RELATED"/>
    <property type="match status" value="1"/>
</dbReference>
<dbReference type="SUPFAM" id="SSF161111">
    <property type="entry name" value="Cation efflux protein transmembrane domain-like"/>
    <property type="match status" value="1"/>
</dbReference>
<gene>
    <name evidence="11" type="ORF">GCM10007043_14450</name>
</gene>
<dbReference type="GO" id="GO:0016020">
    <property type="term" value="C:membrane"/>
    <property type="evidence" value="ECO:0007669"/>
    <property type="project" value="UniProtKB-SubCell"/>
</dbReference>
<dbReference type="InterPro" id="IPR058533">
    <property type="entry name" value="Cation_efflux_TM"/>
</dbReference>
<feature type="transmembrane region" description="Helical" evidence="8">
    <location>
        <begin position="12"/>
        <end position="34"/>
    </location>
</feature>
<keyword evidence="5 8" id="KW-1133">Transmembrane helix</keyword>
<keyword evidence="4 8" id="KW-0812">Transmembrane</keyword>
<dbReference type="AlphaFoldDB" id="A0A8J3BBC7"/>
<dbReference type="GO" id="GO:0008324">
    <property type="term" value="F:monoatomic cation transmembrane transporter activity"/>
    <property type="evidence" value="ECO:0007669"/>
    <property type="project" value="InterPro"/>
</dbReference>
<dbReference type="Gene3D" id="3.30.70.1350">
    <property type="entry name" value="Cation efflux protein, cytoplasmic domain"/>
    <property type="match status" value="1"/>
</dbReference>
<dbReference type="SUPFAM" id="SSF160240">
    <property type="entry name" value="Cation efflux protein cytoplasmic domain-like"/>
    <property type="match status" value="1"/>
</dbReference>
<keyword evidence="6 8" id="KW-0472">Membrane</keyword>
<evidence type="ECO:0000256" key="1">
    <source>
        <dbReference type="ARBA" id="ARBA00004141"/>
    </source>
</evidence>
<evidence type="ECO:0000313" key="12">
    <source>
        <dbReference type="Proteomes" id="UP000637720"/>
    </source>
</evidence>
<dbReference type="Pfam" id="PF01545">
    <property type="entry name" value="Cation_efflux"/>
    <property type="match status" value="1"/>
</dbReference>
<dbReference type="InterPro" id="IPR027470">
    <property type="entry name" value="Cation_efflux_CTD"/>
</dbReference>
<dbReference type="NCBIfam" id="TIGR01297">
    <property type="entry name" value="CDF"/>
    <property type="match status" value="1"/>
</dbReference>
<proteinExistence type="inferred from homology"/>
<reference evidence="11" key="1">
    <citation type="journal article" date="2014" name="Int. J. Syst. Evol. Microbiol.">
        <title>Complete genome sequence of Corynebacterium casei LMG S-19264T (=DSM 44701T), isolated from a smear-ripened cheese.</title>
        <authorList>
            <consortium name="US DOE Joint Genome Institute (JGI-PGF)"/>
            <person name="Walter F."/>
            <person name="Albersmeier A."/>
            <person name="Kalinowski J."/>
            <person name="Ruckert C."/>
        </authorList>
    </citation>
    <scope>NUCLEOTIDE SEQUENCE</scope>
    <source>
        <strain evidence="11">JCM 14719</strain>
    </source>
</reference>
<comment type="caution">
    <text evidence="11">The sequence shown here is derived from an EMBL/GenBank/DDBJ whole genome shotgun (WGS) entry which is preliminary data.</text>
</comment>
<comment type="subcellular location">
    <subcellularLocation>
        <location evidence="1">Membrane</location>
        <topology evidence="1">Multi-pass membrane protein</topology>
    </subcellularLocation>
</comment>
<dbReference type="InterPro" id="IPR036837">
    <property type="entry name" value="Cation_efflux_CTD_sf"/>
</dbReference>
<evidence type="ECO:0000256" key="2">
    <source>
        <dbReference type="ARBA" id="ARBA00008114"/>
    </source>
</evidence>
<evidence type="ECO:0000256" key="6">
    <source>
        <dbReference type="ARBA" id="ARBA00023136"/>
    </source>
</evidence>
<feature type="compositionally biased region" description="Polar residues" evidence="7">
    <location>
        <begin position="319"/>
        <end position="333"/>
    </location>
</feature>